<feature type="binding site" evidence="13">
    <location>
        <position position="57"/>
    </location>
    <ligand>
        <name>Zn(2+)</name>
        <dbReference type="ChEBI" id="CHEBI:29105"/>
    </ligand>
</feature>
<protein>
    <submittedName>
        <fullName evidence="16">Uncharacterized protein</fullName>
    </submittedName>
</protein>
<dbReference type="GO" id="GO:0003677">
    <property type="term" value="F:DNA binding"/>
    <property type="evidence" value="ECO:0007669"/>
    <property type="project" value="UniProtKB-KW"/>
</dbReference>
<dbReference type="GO" id="GO:0045892">
    <property type="term" value="P:negative regulation of DNA-templated transcription"/>
    <property type="evidence" value="ECO:0007669"/>
    <property type="project" value="UniProtKB-ARBA"/>
</dbReference>
<dbReference type="FunFam" id="3.30.160.60:FF:002343">
    <property type="entry name" value="Zinc finger protein 33A"/>
    <property type="match status" value="1"/>
</dbReference>
<dbReference type="SMART" id="SM00355">
    <property type="entry name" value="ZnF_C2H2"/>
    <property type="match status" value="13"/>
</dbReference>
<dbReference type="SUPFAM" id="SSF55729">
    <property type="entry name" value="Acyl-CoA N-acyltransferases (Nat)"/>
    <property type="match status" value="1"/>
</dbReference>
<evidence type="ECO:0000256" key="7">
    <source>
        <dbReference type="ARBA" id="ARBA00022833"/>
    </source>
</evidence>
<reference evidence="16 17" key="1">
    <citation type="submission" date="2020-04" db="EMBL/GenBank/DDBJ databases">
        <authorList>
            <person name="Wallbank WR R."/>
            <person name="Pardo Diaz C."/>
            <person name="Kozak K."/>
            <person name="Martin S."/>
            <person name="Jiggins C."/>
            <person name="Moest M."/>
            <person name="Warren A I."/>
            <person name="Byers J.R.P. K."/>
            <person name="Montejo-Kovacevich G."/>
            <person name="Yen C E."/>
        </authorList>
    </citation>
    <scope>NUCLEOTIDE SEQUENCE [LARGE SCALE GENOMIC DNA]</scope>
</reference>
<dbReference type="Pfam" id="PF12874">
    <property type="entry name" value="zf-met"/>
    <property type="match status" value="1"/>
</dbReference>
<keyword evidence="11" id="KW-0539">Nucleus</keyword>
<dbReference type="InterPro" id="IPR050636">
    <property type="entry name" value="C2H2-ZF_domain-containing"/>
</dbReference>
<feature type="domain" description="C2H2-type" evidence="14">
    <location>
        <begin position="364"/>
        <end position="391"/>
    </location>
</feature>
<dbReference type="InterPro" id="IPR036236">
    <property type="entry name" value="Znf_C2H2_sf"/>
</dbReference>
<dbReference type="Gene3D" id="3.30.160.60">
    <property type="entry name" value="Classic Zinc Finger"/>
    <property type="match status" value="11"/>
</dbReference>
<feature type="domain" description="C2H2-type" evidence="14">
    <location>
        <begin position="392"/>
        <end position="419"/>
    </location>
</feature>
<dbReference type="GO" id="GO:0005634">
    <property type="term" value="C:nucleus"/>
    <property type="evidence" value="ECO:0007669"/>
    <property type="project" value="UniProtKB-SubCell"/>
</dbReference>
<feature type="domain" description="C2H2-type" evidence="14">
    <location>
        <begin position="448"/>
        <end position="475"/>
    </location>
</feature>
<feature type="domain" description="C2H2-type" evidence="14">
    <location>
        <begin position="280"/>
        <end position="307"/>
    </location>
</feature>
<evidence type="ECO:0000256" key="13">
    <source>
        <dbReference type="PROSITE-ProRule" id="PRU01263"/>
    </source>
</evidence>
<dbReference type="FunFam" id="3.30.160.60:FF:000358">
    <property type="entry name" value="zinc finger protein 24"/>
    <property type="match status" value="1"/>
</dbReference>
<dbReference type="EMBL" id="CADEBD010000282">
    <property type="protein sequence ID" value="CAB3228354.1"/>
    <property type="molecule type" value="Genomic_DNA"/>
</dbReference>
<keyword evidence="9" id="KW-0238">DNA-binding</keyword>
<evidence type="ECO:0000313" key="16">
    <source>
        <dbReference type="EMBL" id="CAB3228354.1"/>
    </source>
</evidence>
<evidence type="ECO:0000256" key="4">
    <source>
        <dbReference type="ARBA" id="ARBA00022723"/>
    </source>
</evidence>
<feature type="domain" description="C2H2-type" evidence="14">
    <location>
        <begin position="130"/>
        <end position="152"/>
    </location>
</feature>
<name>A0A8S0Z7T0_ARCPL</name>
<dbReference type="FunFam" id="3.30.160.60:FF:000226">
    <property type="entry name" value="Zinc finger protein 236 variant"/>
    <property type="match status" value="1"/>
</dbReference>
<keyword evidence="4 13" id="KW-0479">Metal-binding</keyword>
<dbReference type="PROSITE" id="PS00028">
    <property type="entry name" value="ZINC_FINGER_C2H2_1"/>
    <property type="match status" value="13"/>
</dbReference>
<comment type="caution">
    <text evidence="16">The sequence shown here is derived from an EMBL/GenBank/DDBJ whole genome shotgun (WGS) entry which is preliminary data.</text>
</comment>
<proteinExistence type="inferred from homology"/>
<dbReference type="Gene3D" id="3.40.1800.20">
    <property type="match status" value="1"/>
</dbReference>
<keyword evidence="8" id="KW-0805">Transcription regulation</keyword>
<dbReference type="InterPro" id="IPR012934">
    <property type="entry name" value="Znf_AD"/>
</dbReference>
<evidence type="ECO:0000256" key="2">
    <source>
        <dbReference type="ARBA" id="ARBA00004123"/>
    </source>
</evidence>
<dbReference type="SUPFAM" id="SSF57716">
    <property type="entry name" value="Glucocorticoid receptor-like (DNA-binding domain)"/>
    <property type="match status" value="1"/>
</dbReference>
<evidence type="ECO:0000256" key="11">
    <source>
        <dbReference type="ARBA" id="ARBA00023242"/>
    </source>
</evidence>
<feature type="binding site" evidence="13">
    <location>
        <position position="60"/>
    </location>
    <ligand>
        <name>Zn(2+)</name>
        <dbReference type="ChEBI" id="CHEBI:29105"/>
    </ligand>
</feature>
<evidence type="ECO:0000256" key="3">
    <source>
        <dbReference type="ARBA" id="ARBA00006991"/>
    </source>
</evidence>
<evidence type="ECO:0000256" key="6">
    <source>
        <dbReference type="ARBA" id="ARBA00022771"/>
    </source>
</evidence>
<evidence type="ECO:0000256" key="5">
    <source>
        <dbReference type="ARBA" id="ARBA00022737"/>
    </source>
</evidence>
<dbReference type="PANTHER" id="PTHR47772">
    <property type="entry name" value="ZINC FINGER PROTEIN 200"/>
    <property type="match status" value="1"/>
</dbReference>
<comment type="subcellular location">
    <subcellularLocation>
        <location evidence="2">Nucleus</location>
    </subcellularLocation>
</comment>
<feature type="domain" description="C2H2-type" evidence="14">
    <location>
        <begin position="156"/>
        <end position="183"/>
    </location>
</feature>
<keyword evidence="5" id="KW-0677">Repeat</keyword>
<dbReference type="InterPro" id="IPR016181">
    <property type="entry name" value="Acyl_CoA_acyltransferase"/>
</dbReference>
<evidence type="ECO:0000259" key="14">
    <source>
        <dbReference type="PROSITE" id="PS50157"/>
    </source>
</evidence>
<organism evidence="16 17">
    <name type="scientific">Arctia plantaginis</name>
    <name type="common">Wood tiger moth</name>
    <name type="synonym">Phalaena plantaginis</name>
    <dbReference type="NCBI Taxonomy" id="874455"/>
    <lineage>
        <taxon>Eukaryota</taxon>
        <taxon>Metazoa</taxon>
        <taxon>Ecdysozoa</taxon>
        <taxon>Arthropoda</taxon>
        <taxon>Hexapoda</taxon>
        <taxon>Insecta</taxon>
        <taxon>Pterygota</taxon>
        <taxon>Neoptera</taxon>
        <taxon>Endopterygota</taxon>
        <taxon>Lepidoptera</taxon>
        <taxon>Glossata</taxon>
        <taxon>Ditrysia</taxon>
        <taxon>Noctuoidea</taxon>
        <taxon>Erebidae</taxon>
        <taxon>Arctiinae</taxon>
        <taxon>Arctia</taxon>
    </lineage>
</organism>
<dbReference type="CDD" id="cd04301">
    <property type="entry name" value="NAT_SF"/>
    <property type="match status" value="1"/>
</dbReference>
<evidence type="ECO:0000313" key="17">
    <source>
        <dbReference type="Proteomes" id="UP000494256"/>
    </source>
</evidence>
<keyword evidence="7 13" id="KW-0862">Zinc</keyword>
<dbReference type="SMART" id="SM00868">
    <property type="entry name" value="zf-AD"/>
    <property type="match status" value="1"/>
</dbReference>
<sequence length="831" mass="94892">MLDISSSCRTCMKENVNLVDLYETVKIEENCHQLADILVICTPTQVSKEDGLPQKLCDECARVLQLIYTFRVQAEKAQEEFQKLLQNEIKTEPPEVMPKTENEDDYLNAFDDTDINHDFQKSEGIEENKFTCNKCSKTFLKEKKFIKHLQMHESPLLCTVCNKSYQNQVSLDKHLAKHNKEYSCSVCNLNFQTESKLLQHNMTEHTNNKIKIEVENEAQVTLLQCPDCDLTFTKQRSLSMHKRRHKNQKNEFICDTCGKAFSMKHQLKRHVVLHSDVKPHMCTKCSKSYARKDQLVHHMHTHKDSKPYECSYCKKGFTQLCSLKDHIRSHTGETPYLCSECGKGFTNSSNLRQHMMRHTGLKPYACNMCPKTFCTKGQMTSHMSTHTGEHPYKCEECGAAFTKQNSLKKHSLIHSGIRPFACDTCNMRFTCKDHLKRHYRIHTGEKPYRCNYCERAFSQSNDLVKHTRAHIGQNIYQCTICGMRFRLMSELKSHYPIHFVDGKMQPPEPKEDVIPPIRPSSPTKDLAPLLILKPPELPLLSFNTNKDMPLLLKPAVEKDMPILTMKPSSPNYNGLGTRTEVRTEDKNRYTITINSCDKNGLVNGAVSRAGFVGRVGKPLRSGGRLLSVRSRTPEEADAMVRYINITPKMTDAVIQHLRENFFADEPLNKAVALCERGESHAALEQMCIATMNDGHSVAAVEGDISSDEKYKKIFTILYTVSSDLDIFNKYQVDRILECRIISVSEQARGKGVAKGLMEKSIEQAKTNGFRLFKADATGAYSQRICSSFGMEPISTVRYDNYFDEEGRLVFQVPPPHEALVVMVKKLGDDNQ</sequence>
<dbReference type="PROSITE" id="PS50157">
    <property type="entry name" value="ZINC_FINGER_C2H2_2"/>
    <property type="match status" value="13"/>
</dbReference>
<evidence type="ECO:0000256" key="9">
    <source>
        <dbReference type="ARBA" id="ARBA00023125"/>
    </source>
</evidence>
<dbReference type="GO" id="GO:0008270">
    <property type="term" value="F:zinc ion binding"/>
    <property type="evidence" value="ECO:0007669"/>
    <property type="project" value="UniProtKB-UniRule"/>
</dbReference>
<evidence type="ECO:0000259" key="15">
    <source>
        <dbReference type="PROSITE" id="PS51915"/>
    </source>
</evidence>
<dbReference type="InterPro" id="IPR013087">
    <property type="entry name" value="Znf_C2H2_type"/>
</dbReference>
<gene>
    <name evidence="16" type="ORF">APLA_LOCUS3525</name>
</gene>
<feature type="domain" description="C2H2-type" evidence="14">
    <location>
        <begin position="182"/>
        <end position="210"/>
    </location>
</feature>
<evidence type="ECO:0000256" key="12">
    <source>
        <dbReference type="PROSITE-ProRule" id="PRU00042"/>
    </source>
</evidence>
<feature type="binding site" evidence="13">
    <location>
        <position position="8"/>
    </location>
    <ligand>
        <name>Zn(2+)</name>
        <dbReference type="ChEBI" id="CHEBI:29105"/>
    </ligand>
</feature>
<dbReference type="Pfam" id="PF00096">
    <property type="entry name" value="zf-C2H2"/>
    <property type="match status" value="8"/>
</dbReference>
<evidence type="ECO:0000256" key="10">
    <source>
        <dbReference type="ARBA" id="ARBA00023163"/>
    </source>
</evidence>
<dbReference type="Pfam" id="PF07776">
    <property type="entry name" value="zf-AD"/>
    <property type="match status" value="1"/>
</dbReference>
<dbReference type="FunFam" id="3.30.160.60:FF:001498">
    <property type="entry name" value="Zinc finger protein 404"/>
    <property type="match status" value="1"/>
</dbReference>
<dbReference type="FunFam" id="3.30.160.60:FF:000495">
    <property type="entry name" value="zinc finger protein 668"/>
    <property type="match status" value="1"/>
</dbReference>
<evidence type="ECO:0000256" key="1">
    <source>
        <dbReference type="ARBA" id="ARBA00003767"/>
    </source>
</evidence>
<dbReference type="Proteomes" id="UP000494256">
    <property type="component" value="Unassembled WGS sequence"/>
</dbReference>
<feature type="domain" description="ZAD" evidence="15">
    <location>
        <begin position="6"/>
        <end position="84"/>
    </location>
</feature>
<comment type="function">
    <text evidence="1">May be involved in transcriptional regulation.</text>
</comment>
<dbReference type="FunFam" id="3.30.160.60:FF:000264">
    <property type="entry name" value="Zinc finger protein 236"/>
    <property type="match status" value="1"/>
</dbReference>
<dbReference type="Gene3D" id="3.40.630.30">
    <property type="match status" value="1"/>
</dbReference>
<dbReference type="Pfam" id="PF13912">
    <property type="entry name" value="zf-C2H2_6"/>
    <property type="match status" value="1"/>
</dbReference>
<dbReference type="PANTHER" id="PTHR47772:SF13">
    <property type="entry name" value="GASTRULA ZINC FINGER PROTEIN XLCGF49.1-LIKE-RELATED"/>
    <property type="match status" value="1"/>
</dbReference>
<keyword evidence="6 12" id="KW-0863">Zinc-finger</keyword>
<feature type="domain" description="C2H2-type" evidence="14">
    <location>
        <begin position="252"/>
        <end position="279"/>
    </location>
</feature>
<feature type="domain" description="C2H2-type" evidence="14">
    <location>
        <begin position="308"/>
        <end position="335"/>
    </location>
</feature>
<feature type="domain" description="C2H2-type" evidence="14">
    <location>
        <begin position="223"/>
        <end position="250"/>
    </location>
</feature>
<dbReference type="SUPFAM" id="SSF57667">
    <property type="entry name" value="beta-beta-alpha zinc fingers"/>
    <property type="match status" value="8"/>
</dbReference>
<keyword evidence="10" id="KW-0804">Transcription</keyword>
<comment type="similarity">
    <text evidence="3">Belongs to the krueppel C2H2-type zinc-finger protein family.</text>
</comment>
<dbReference type="PROSITE" id="PS51915">
    <property type="entry name" value="ZAD"/>
    <property type="match status" value="1"/>
</dbReference>
<feature type="domain" description="C2H2-type" evidence="14">
    <location>
        <begin position="420"/>
        <end position="447"/>
    </location>
</feature>
<dbReference type="AlphaFoldDB" id="A0A8S0Z7T0"/>
<feature type="domain" description="C2H2-type" evidence="14">
    <location>
        <begin position="476"/>
        <end position="498"/>
    </location>
</feature>
<dbReference type="FunFam" id="3.30.160.60:FF:000446">
    <property type="entry name" value="Zinc finger protein"/>
    <property type="match status" value="1"/>
</dbReference>
<feature type="binding site" evidence="13">
    <location>
        <position position="11"/>
    </location>
    <ligand>
        <name>Zn(2+)</name>
        <dbReference type="ChEBI" id="CHEBI:29105"/>
    </ligand>
</feature>
<evidence type="ECO:0000256" key="8">
    <source>
        <dbReference type="ARBA" id="ARBA00023015"/>
    </source>
</evidence>
<feature type="domain" description="C2H2-type" evidence="14">
    <location>
        <begin position="336"/>
        <end position="363"/>
    </location>
</feature>
<accession>A0A8S0Z7T0</accession>